<dbReference type="InterPro" id="IPR000560">
    <property type="entry name" value="His_Pase_clade-2"/>
</dbReference>
<dbReference type="PANTHER" id="PTHR11567">
    <property type="entry name" value="ACID PHOSPHATASE-RELATED"/>
    <property type="match status" value="1"/>
</dbReference>
<keyword evidence="3" id="KW-0732">Signal</keyword>
<keyword evidence="2" id="KW-0812">Transmembrane</keyword>
<evidence type="ECO:0000256" key="2">
    <source>
        <dbReference type="SAM" id="Phobius"/>
    </source>
</evidence>
<organism evidence="4 5">
    <name type="scientific">Haemonchus contortus</name>
    <name type="common">Barber pole worm</name>
    <dbReference type="NCBI Taxonomy" id="6289"/>
    <lineage>
        <taxon>Eukaryota</taxon>
        <taxon>Metazoa</taxon>
        <taxon>Ecdysozoa</taxon>
        <taxon>Nematoda</taxon>
        <taxon>Chromadorea</taxon>
        <taxon>Rhabditida</taxon>
        <taxon>Rhabditina</taxon>
        <taxon>Rhabditomorpha</taxon>
        <taxon>Strongyloidea</taxon>
        <taxon>Trichostrongylidae</taxon>
        <taxon>Haemonchus</taxon>
    </lineage>
</organism>
<feature type="transmembrane region" description="Helical" evidence="2">
    <location>
        <begin position="398"/>
        <end position="418"/>
    </location>
</feature>
<reference evidence="5" key="1">
    <citation type="submission" date="2020-12" db="UniProtKB">
        <authorList>
            <consortium name="WormBaseParasite"/>
        </authorList>
    </citation>
    <scope>IDENTIFICATION</scope>
    <source>
        <strain evidence="5">MHco3</strain>
    </source>
</reference>
<evidence type="ECO:0000256" key="3">
    <source>
        <dbReference type="SAM" id="SignalP"/>
    </source>
</evidence>
<dbReference type="OrthoDB" id="10257284at2759"/>
<dbReference type="InterPro" id="IPR050645">
    <property type="entry name" value="Histidine_acid_phosphatase"/>
</dbReference>
<dbReference type="Pfam" id="PF00328">
    <property type="entry name" value="His_Phos_2"/>
    <property type="match status" value="1"/>
</dbReference>
<keyword evidence="2" id="KW-1133">Transmembrane helix</keyword>
<accession>A0A7I4YZF5</accession>
<evidence type="ECO:0000313" key="5">
    <source>
        <dbReference type="WBParaSite" id="HCON_00167500-00002"/>
    </source>
</evidence>
<dbReference type="CDD" id="cd07061">
    <property type="entry name" value="HP_HAP_like"/>
    <property type="match status" value="1"/>
</dbReference>
<evidence type="ECO:0000313" key="4">
    <source>
        <dbReference type="Proteomes" id="UP000025227"/>
    </source>
</evidence>
<dbReference type="PANTHER" id="PTHR11567:SF171">
    <property type="entry name" value="ACID PHOSPHATASE FAMILY"/>
    <property type="match status" value="1"/>
</dbReference>
<dbReference type="Proteomes" id="UP000025227">
    <property type="component" value="Unplaced"/>
</dbReference>
<protein>
    <submittedName>
        <fullName evidence="5">Lysosomal acid phosphatase</fullName>
    </submittedName>
</protein>
<feature type="signal peptide" evidence="3">
    <location>
        <begin position="1"/>
        <end position="35"/>
    </location>
</feature>
<sequence length="437" mass="49567">DLHSFVCTVFASTAARRMPALGYLLLLHLLVSTAAQNPLSTLQFVAFWFRHGERTPTHYMYFPKEIPPLIRYTEAEPGELTNRGIQQAYQRGQFIRTHYDGFLGLVYRPSEIHVWTGNDNRTVATAEALLAAVYQPDRGHKWSTELNWQPVAVHTDPTIDWVSTGISGVCSAYEATFTESPKYKDILAPFDPKLIEFLSNNTGVNITTPDDFNHVLDSLVTKLIMNNTQLPYPRWAEPLRANVSLYRNIFHQRMIDAQSETAGRYHSEMLLSFIEDHLNRPPMARNKAVFISGHDSNFMALGRQLNITQIANEMLPYAALLAVELHVINGTNFVELWLSPTLTEELVRVDIPQCPNPCRLETLQNVLKDRRLSKSSWEAQCLGLGANAYDGIVTASTILLLAIFVISTVVLACTTYSYRKQVKELQDPERRRLLEES</sequence>
<dbReference type="Gene3D" id="3.40.50.1240">
    <property type="entry name" value="Phosphoglycerate mutase-like"/>
    <property type="match status" value="1"/>
</dbReference>
<comment type="similarity">
    <text evidence="1">Belongs to the histidine acid phosphatase family.</text>
</comment>
<dbReference type="InterPro" id="IPR029033">
    <property type="entry name" value="His_PPase_superfam"/>
</dbReference>
<dbReference type="GO" id="GO:0016791">
    <property type="term" value="F:phosphatase activity"/>
    <property type="evidence" value="ECO:0007669"/>
    <property type="project" value="UniProtKB-ARBA"/>
</dbReference>
<dbReference type="WBParaSite" id="HCON_00167500-00002">
    <property type="protein sequence ID" value="HCON_00167500-00002"/>
    <property type="gene ID" value="HCON_00167500"/>
</dbReference>
<dbReference type="AlphaFoldDB" id="A0A7I4YZF5"/>
<keyword evidence="4" id="KW-1185">Reference proteome</keyword>
<dbReference type="SUPFAM" id="SSF53254">
    <property type="entry name" value="Phosphoglycerate mutase-like"/>
    <property type="match status" value="1"/>
</dbReference>
<evidence type="ECO:0000256" key="1">
    <source>
        <dbReference type="ARBA" id="ARBA00005375"/>
    </source>
</evidence>
<feature type="chain" id="PRO_5029847794" evidence="3">
    <location>
        <begin position="36"/>
        <end position="437"/>
    </location>
</feature>
<proteinExistence type="inferred from homology"/>
<keyword evidence="2" id="KW-0472">Membrane</keyword>
<name>A0A7I4YZF5_HAECO</name>